<accession>A0A3B1IXD2</accession>
<dbReference type="Ensembl" id="ENSAMXT00000043759.1">
    <property type="protein sequence ID" value="ENSAMXP00000033764.1"/>
    <property type="gene ID" value="ENSAMXG00000039861.1"/>
</dbReference>
<proteinExistence type="inferred from homology"/>
<dbReference type="GO" id="GO:0003677">
    <property type="term" value="F:DNA binding"/>
    <property type="evidence" value="ECO:0007669"/>
    <property type="project" value="UniProtKB-KW"/>
</dbReference>
<dbReference type="InterPro" id="IPR036236">
    <property type="entry name" value="Znf_C2H2_sf"/>
</dbReference>
<dbReference type="PANTHER" id="PTHR16515">
    <property type="entry name" value="PR DOMAIN ZINC FINGER PROTEIN"/>
    <property type="match status" value="1"/>
</dbReference>
<evidence type="ECO:0000256" key="2">
    <source>
        <dbReference type="ARBA" id="ARBA00006991"/>
    </source>
</evidence>
<dbReference type="PANTHER" id="PTHR16515:SF57">
    <property type="entry name" value="ZINC FINGER PROTEIN 154-LIKE"/>
    <property type="match status" value="1"/>
</dbReference>
<organism evidence="11 12">
    <name type="scientific">Astyanax mexicanus</name>
    <name type="common">Blind cave fish</name>
    <name type="synonym">Astyanax fasciatus mexicanus</name>
    <dbReference type="NCBI Taxonomy" id="7994"/>
    <lineage>
        <taxon>Eukaryota</taxon>
        <taxon>Metazoa</taxon>
        <taxon>Chordata</taxon>
        <taxon>Craniata</taxon>
        <taxon>Vertebrata</taxon>
        <taxon>Euteleostomi</taxon>
        <taxon>Actinopterygii</taxon>
        <taxon>Neopterygii</taxon>
        <taxon>Teleostei</taxon>
        <taxon>Ostariophysi</taxon>
        <taxon>Characiformes</taxon>
        <taxon>Characoidei</taxon>
        <taxon>Acestrorhamphidae</taxon>
        <taxon>Acestrorhamphinae</taxon>
        <taxon>Astyanax</taxon>
    </lineage>
</organism>
<evidence type="ECO:0000256" key="8">
    <source>
        <dbReference type="ARBA" id="ARBA00023242"/>
    </source>
</evidence>
<dbReference type="Pfam" id="PF00096">
    <property type="entry name" value="zf-C2H2"/>
    <property type="match status" value="1"/>
</dbReference>
<evidence type="ECO:0000259" key="10">
    <source>
        <dbReference type="PROSITE" id="PS50157"/>
    </source>
</evidence>
<evidence type="ECO:0000256" key="7">
    <source>
        <dbReference type="ARBA" id="ARBA00023125"/>
    </source>
</evidence>
<evidence type="ECO:0000256" key="3">
    <source>
        <dbReference type="ARBA" id="ARBA00022723"/>
    </source>
</evidence>
<keyword evidence="12" id="KW-1185">Reference proteome</keyword>
<evidence type="ECO:0000256" key="4">
    <source>
        <dbReference type="ARBA" id="ARBA00022737"/>
    </source>
</evidence>
<keyword evidence="6" id="KW-0862">Zinc</keyword>
<evidence type="ECO:0000256" key="9">
    <source>
        <dbReference type="PROSITE-ProRule" id="PRU00042"/>
    </source>
</evidence>
<dbReference type="AlphaFoldDB" id="A0A3B1IXD2"/>
<dbReference type="Gene3D" id="3.30.160.60">
    <property type="entry name" value="Classic Zinc Finger"/>
    <property type="match status" value="2"/>
</dbReference>
<evidence type="ECO:0000256" key="6">
    <source>
        <dbReference type="ARBA" id="ARBA00022833"/>
    </source>
</evidence>
<dbReference type="InterPro" id="IPR013087">
    <property type="entry name" value="Znf_C2H2_type"/>
</dbReference>
<dbReference type="GeneTree" id="ENSGT01150000288863"/>
<keyword evidence="7" id="KW-0238">DNA-binding</keyword>
<evidence type="ECO:0000256" key="5">
    <source>
        <dbReference type="ARBA" id="ARBA00022771"/>
    </source>
</evidence>
<comment type="similarity">
    <text evidence="2">Belongs to the krueppel C2H2-type zinc-finger protein family.</text>
</comment>
<keyword evidence="3" id="KW-0479">Metal-binding</keyword>
<dbReference type="GO" id="GO:0010468">
    <property type="term" value="P:regulation of gene expression"/>
    <property type="evidence" value="ECO:0007669"/>
    <property type="project" value="TreeGrafter"/>
</dbReference>
<reference evidence="12" key="2">
    <citation type="journal article" date="2014" name="Nat. Commun.">
        <title>The cavefish genome reveals candidate genes for eye loss.</title>
        <authorList>
            <person name="McGaugh S.E."/>
            <person name="Gross J.B."/>
            <person name="Aken B."/>
            <person name="Blin M."/>
            <person name="Borowsky R."/>
            <person name="Chalopin D."/>
            <person name="Hinaux H."/>
            <person name="Jeffery W.R."/>
            <person name="Keene A."/>
            <person name="Ma L."/>
            <person name="Minx P."/>
            <person name="Murphy D."/>
            <person name="O'Quin K.E."/>
            <person name="Retaux S."/>
            <person name="Rohner N."/>
            <person name="Searle S.M."/>
            <person name="Stahl B.A."/>
            <person name="Tabin C."/>
            <person name="Volff J.N."/>
            <person name="Yoshizawa M."/>
            <person name="Warren W.C."/>
        </authorList>
    </citation>
    <scope>NUCLEOTIDE SEQUENCE [LARGE SCALE GENOMIC DNA]</scope>
    <source>
        <strain evidence="12">female</strain>
    </source>
</reference>
<comment type="subcellular location">
    <subcellularLocation>
        <location evidence="1">Nucleus</location>
    </subcellularLocation>
</comment>
<name>A0A3B1IXD2_ASTMX</name>
<dbReference type="GO" id="GO:0005634">
    <property type="term" value="C:nucleus"/>
    <property type="evidence" value="ECO:0007669"/>
    <property type="project" value="UniProtKB-SubCell"/>
</dbReference>
<evidence type="ECO:0000256" key="1">
    <source>
        <dbReference type="ARBA" id="ARBA00004123"/>
    </source>
</evidence>
<dbReference type="Proteomes" id="UP000018467">
    <property type="component" value="Unassembled WGS sequence"/>
</dbReference>
<keyword evidence="8" id="KW-0539">Nucleus</keyword>
<dbReference type="GO" id="GO:0008270">
    <property type="term" value="F:zinc ion binding"/>
    <property type="evidence" value="ECO:0007669"/>
    <property type="project" value="UniProtKB-KW"/>
</dbReference>
<evidence type="ECO:0000313" key="11">
    <source>
        <dbReference type="Ensembl" id="ENSAMXP00000033764.1"/>
    </source>
</evidence>
<reference evidence="11" key="4">
    <citation type="submission" date="2025-09" db="UniProtKB">
        <authorList>
            <consortium name="Ensembl"/>
        </authorList>
    </citation>
    <scope>IDENTIFICATION</scope>
</reference>
<dbReference type="SMART" id="SM00355">
    <property type="entry name" value="ZnF_C2H2"/>
    <property type="match status" value="1"/>
</dbReference>
<dbReference type="InterPro" id="IPR050331">
    <property type="entry name" value="Zinc_finger"/>
</dbReference>
<reference evidence="11" key="3">
    <citation type="submission" date="2025-08" db="UniProtKB">
        <authorList>
            <consortium name="Ensembl"/>
        </authorList>
    </citation>
    <scope>IDENTIFICATION</scope>
</reference>
<feature type="domain" description="C2H2-type" evidence="10">
    <location>
        <begin position="6"/>
        <end position="26"/>
    </location>
</feature>
<protein>
    <recommendedName>
        <fullName evidence="10">C2H2-type domain-containing protein</fullName>
    </recommendedName>
</protein>
<feature type="domain" description="C2H2-type" evidence="10">
    <location>
        <begin position="27"/>
        <end position="54"/>
    </location>
</feature>
<dbReference type="InParanoid" id="A0A3B1IXD2"/>
<dbReference type="SUPFAM" id="SSF57667">
    <property type="entry name" value="beta-beta-alpha zinc fingers"/>
    <property type="match status" value="1"/>
</dbReference>
<sequence length="81" mass="9385">MQARFRCFNHAGDFKKHKRVHTGEKPYLCTICGKRFSQSGYLKIHQRYHTGERTRVSVCRVIASVLLSRGFLVSNLQKNMG</sequence>
<keyword evidence="4" id="KW-0677">Repeat</keyword>
<dbReference type="PROSITE" id="PS50157">
    <property type="entry name" value="ZINC_FINGER_C2H2_2"/>
    <property type="match status" value="2"/>
</dbReference>
<dbReference type="FunFam" id="3.30.160.60:FF:001954">
    <property type="entry name" value="Zinc finger protein 787"/>
    <property type="match status" value="1"/>
</dbReference>
<reference evidence="12" key="1">
    <citation type="submission" date="2013-03" db="EMBL/GenBank/DDBJ databases">
        <authorList>
            <person name="Jeffery W."/>
            <person name="Warren W."/>
            <person name="Wilson R.K."/>
        </authorList>
    </citation>
    <scope>NUCLEOTIDE SEQUENCE</scope>
    <source>
        <strain evidence="12">female</strain>
    </source>
</reference>
<evidence type="ECO:0000313" key="12">
    <source>
        <dbReference type="Proteomes" id="UP000018467"/>
    </source>
</evidence>
<keyword evidence="5 9" id="KW-0863">Zinc-finger</keyword>
<dbReference type="Bgee" id="ENSAMXG00000039861">
    <property type="expression patterns" value="Expressed in testis and 14 other cell types or tissues"/>
</dbReference>
<dbReference type="PROSITE" id="PS00028">
    <property type="entry name" value="ZINC_FINGER_C2H2_1"/>
    <property type="match status" value="1"/>
</dbReference>